<evidence type="ECO:0000313" key="4">
    <source>
        <dbReference type="Proteomes" id="UP000305778"/>
    </source>
</evidence>
<evidence type="ECO:0000259" key="2">
    <source>
        <dbReference type="Pfam" id="PF13808"/>
    </source>
</evidence>
<dbReference type="AlphaFoldDB" id="A0A4U0SRU6"/>
<keyword evidence="4" id="KW-1185">Reference proteome</keyword>
<feature type="region of interest" description="Disordered" evidence="1">
    <location>
        <begin position="245"/>
        <end position="289"/>
    </location>
</feature>
<dbReference type="Pfam" id="PF13808">
    <property type="entry name" value="DDE_Tnp_1_assoc"/>
    <property type="match status" value="1"/>
</dbReference>
<feature type="region of interest" description="Disordered" evidence="1">
    <location>
        <begin position="1"/>
        <end position="29"/>
    </location>
</feature>
<protein>
    <submittedName>
        <fullName evidence="3">Transposase family protein</fullName>
    </submittedName>
</protein>
<dbReference type="InterPro" id="IPR032806">
    <property type="entry name" value="YbfD_N"/>
</dbReference>
<proteinExistence type="predicted"/>
<dbReference type="OrthoDB" id="3867913at2"/>
<accession>A0A4U0SRU6</accession>
<dbReference type="EMBL" id="SUMC01000057">
    <property type="protein sequence ID" value="TKA03125.1"/>
    <property type="molecule type" value="Genomic_DNA"/>
</dbReference>
<evidence type="ECO:0000313" key="3">
    <source>
        <dbReference type="EMBL" id="TKA03125.1"/>
    </source>
</evidence>
<evidence type="ECO:0000256" key="1">
    <source>
        <dbReference type="SAM" id="MobiDB-lite"/>
    </source>
</evidence>
<dbReference type="Proteomes" id="UP000305778">
    <property type="component" value="Unassembled WGS sequence"/>
</dbReference>
<organism evidence="3 4">
    <name type="scientific">Actinacidiphila oryziradicis</name>
    <dbReference type="NCBI Taxonomy" id="2571141"/>
    <lineage>
        <taxon>Bacteria</taxon>
        <taxon>Bacillati</taxon>
        <taxon>Actinomycetota</taxon>
        <taxon>Actinomycetes</taxon>
        <taxon>Kitasatosporales</taxon>
        <taxon>Streptomycetaceae</taxon>
        <taxon>Actinacidiphila</taxon>
    </lineage>
</organism>
<name>A0A4U0SRU6_9ACTN</name>
<reference evidence="3 4" key="1">
    <citation type="submission" date="2019-04" db="EMBL/GenBank/DDBJ databases">
        <title>Streptomyces oryziradicis sp. nov., a novel actinomycete isolated from rhizosphere soil of rice (Oryza sativa L.).</title>
        <authorList>
            <person name="Li C."/>
        </authorList>
    </citation>
    <scope>NUCLEOTIDE SEQUENCE [LARGE SCALE GENOMIC DNA]</scope>
    <source>
        <strain evidence="3 4">NEAU-C40</strain>
    </source>
</reference>
<gene>
    <name evidence="3" type="ORF">FCI23_37375</name>
</gene>
<feature type="compositionally biased region" description="Basic residues" evidence="1">
    <location>
        <begin position="273"/>
        <end position="289"/>
    </location>
</feature>
<sequence length="289" mass="32097">MLSADEPPLNDLNDEQIRRRDQRQRTRHRAPESLCRRVLLDRLARVPDRRDPRGVRYRLAAPLAIGVCALASAGHNSHTAVAEWARRCSPQELRRLGCPFNPLTGRYRVPDEGTLREAYAKVAPVALTAAGYGRLAALTRPEPTRLTPDVVPEREQRLAHCAAIADPSPKPRRTAVAVDGKCLRGARRPDGSQVFVLSAVRHSDAVTIATREIRTKTNEIPEYLVDQRGAHYLLTVKNNGRPWPASSSGCIKHGQEQQRPLECHRGSSLGRHPGPRRPHPHGHGSGARR</sequence>
<feature type="compositionally biased region" description="Basic and acidic residues" evidence="1">
    <location>
        <begin position="253"/>
        <end position="265"/>
    </location>
</feature>
<dbReference type="RefSeq" id="WP_136728622.1">
    <property type="nucleotide sequence ID" value="NZ_SUMC01000057.1"/>
</dbReference>
<comment type="caution">
    <text evidence="3">The sequence shown here is derived from an EMBL/GenBank/DDBJ whole genome shotgun (WGS) entry which is preliminary data.</text>
</comment>
<feature type="domain" description="H repeat-associated protein N-terminal" evidence="2">
    <location>
        <begin position="41"/>
        <end position="129"/>
    </location>
</feature>